<dbReference type="GO" id="GO:0042158">
    <property type="term" value="P:lipoprotein biosynthetic process"/>
    <property type="evidence" value="ECO:0007669"/>
    <property type="project" value="UniProtKB-UniRule"/>
</dbReference>
<keyword evidence="4 7" id="KW-0812">Transmembrane</keyword>
<keyword evidence="5 7" id="KW-1133">Transmembrane helix</keyword>
<evidence type="ECO:0000256" key="5">
    <source>
        <dbReference type="ARBA" id="ARBA00022989"/>
    </source>
</evidence>
<comment type="catalytic activity">
    <reaction evidence="7">
        <text>L-cysteinyl-[prolipoprotein] + a 1,2-diacyl-sn-glycero-3-phospho-(1'-sn-glycerol) = an S-1,2-diacyl-sn-glyceryl-L-cysteinyl-[prolipoprotein] + sn-glycerol 1-phosphate + H(+)</text>
        <dbReference type="Rhea" id="RHEA:56712"/>
        <dbReference type="Rhea" id="RHEA-COMP:14679"/>
        <dbReference type="Rhea" id="RHEA-COMP:14680"/>
        <dbReference type="ChEBI" id="CHEBI:15378"/>
        <dbReference type="ChEBI" id="CHEBI:29950"/>
        <dbReference type="ChEBI" id="CHEBI:57685"/>
        <dbReference type="ChEBI" id="CHEBI:64716"/>
        <dbReference type="ChEBI" id="CHEBI:140658"/>
        <dbReference type="EC" id="2.5.1.145"/>
    </reaction>
</comment>
<reference evidence="8 9" key="1">
    <citation type="journal article" date="2016" name="Nat. Commun.">
        <title>Thousands of microbial genomes shed light on interconnected biogeochemical processes in an aquifer system.</title>
        <authorList>
            <person name="Anantharaman K."/>
            <person name="Brown C.T."/>
            <person name="Hug L.A."/>
            <person name="Sharon I."/>
            <person name="Castelle C.J."/>
            <person name="Probst A.J."/>
            <person name="Thomas B.C."/>
            <person name="Singh A."/>
            <person name="Wilkins M.J."/>
            <person name="Karaoz U."/>
            <person name="Brodie E.L."/>
            <person name="Williams K.H."/>
            <person name="Hubbard S.S."/>
            <person name="Banfield J.F."/>
        </authorList>
    </citation>
    <scope>NUCLEOTIDE SEQUENCE [LARGE SCALE GENOMIC DNA]</scope>
</reference>
<evidence type="ECO:0000256" key="2">
    <source>
        <dbReference type="ARBA" id="ARBA00022475"/>
    </source>
</evidence>
<dbReference type="EC" id="2.5.1.145" evidence="7"/>
<dbReference type="PANTHER" id="PTHR30589">
    <property type="entry name" value="PROLIPOPROTEIN DIACYLGLYCERYL TRANSFERASE"/>
    <property type="match status" value="1"/>
</dbReference>
<feature type="transmembrane region" description="Helical" evidence="7">
    <location>
        <begin position="225"/>
        <end position="245"/>
    </location>
</feature>
<dbReference type="NCBIfam" id="TIGR00544">
    <property type="entry name" value="lgt"/>
    <property type="match status" value="1"/>
</dbReference>
<dbReference type="InterPro" id="IPR001640">
    <property type="entry name" value="Lgt"/>
</dbReference>
<organism evidence="8 9">
    <name type="scientific">Candidatus Curtissbacteria bacterium RBG_13_40_7</name>
    <dbReference type="NCBI Taxonomy" id="1797706"/>
    <lineage>
        <taxon>Bacteria</taxon>
        <taxon>Candidatus Curtissiibacteriota</taxon>
    </lineage>
</organism>
<feature type="transmembrane region" description="Helical" evidence="7">
    <location>
        <begin position="172"/>
        <end position="189"/>
    </location>
</feature>
<comment type="similarity">
    <text evidence="1 7">Belongs to the Lgt family.</text>
</comment>
<dbReference type="EMBL" id="MFAU01000015">
    <property type="protein sequence ID" value="OGD84653.1"/>
    <property type="molecule type" value="Genomic_DNA"/>
</dbReference>
<dbReference type="UniPathway" id="UPA00664"/>
<keyword evidence="8" id="KW-0449">Lipoprotein</keyword>
<comment type="pathway">
    <text evidence="7">Protein modification; lipoprotein biosynthesis (diacylglyceryl transfer).</text>
</comment>
<evidence type="ECO:0000313" key="9">
    <source>
        <dbReference type="Proteomes" id="UP000179252"/>
    </source>
</evidence>
<feature type="transmembrane region" description="Helical" evidence="7">
    <location>
        <begin position="115"/>
        <end position="136"/>
    </location>
</feature>
<dbReference type="HAMAP" id="MF_01147">
    <property type="entry name" value="Lgt"/>
    <property type="match status" value="1"/>
</dbReference>
<proteinExistence type="inferred from homology"/>
<evidence type="ECO:0000256" key="6">
    <source>
        <dbReference type="ARBA" id="ARBA00023136"/>
    </source>
</evidence>
<feature type="transmembrane region" description="Helical" evidence="7">
    <location>
        <begin position="201"/>
        <end position="219"/>
    </location>
</feature>
<dbReference type="GO" id="GO:0005886">
    <property type="term" value="C:plasma membrane"/>
    <property type="evidence" value="ECO:0007669"/>
    <property type="project" value="UniProtKB-SubCell"/>
</dbReference>
<dbReference type="Proteomes" id="UP000179252">
    <property type="component" value="Unassembled WGS sequence"/>
</dbReference>
<feature type="transmembrane region" description="Helical" evidence="7">
    <location>
        <begin position="81"/>
        <end position="103"/>
    </location>
</feature>
<comment type="caution">
    <text evidence="8">The sequence shown here is derived from an EMBL/GenBank/DDBJ whole genome shotgun (WGS) entry which is preliminary data.</text>
</comment>
<feature type="transmembrane region" description="Helical" evidence="7">
    <location>
        <begin position="43"/>
        <end position="61"/>
    </location>
</feature>
<dbReference type="PANTHER" id="PTHR30589:SF0">
    <property type="entry name" value="PHOSPHATIDYLGLYCEROL--PROLIPOPROTEIN DIACYLGLYCERYL TRANSFERASE"/>
    <property type="match status" value="1"/>
</dbReference>
<protein>
    <recommendedName>
        <fullName evidence="7">Phosphatidylglycerol--prolipoprotein diacylglyceryl transferase</fullName>
        <ecNumber evidence="7">2.5.1.145</ecNumber>
    </recommendedName>
</protein>
<accession>A0A1F5FYF4</accession>
<evidence type="ECO:0000256" key="4">
    <source>
        <dbReference type="ARBA" id="ARBA00022692"/>
    </source>
</evidence>
<dbReference type="Pfam" id="PF01790">
    <property type="entry name" value="LGT"/>
    <property type="match status" value="1"/>
</dbReference>
<evidence type="ECO:0000256" key="3">
    <source>
        <dbReference type="ARBA" id="ARBA00022679"/>
    </source>
</evidence>
<keyword evidence="3 7" id="KW-0808">Transferase</keyword>
<keyword evidence="2 7" id="KW-1003">Cell membrane</keyword>
<evidence type="ECO:0000256" key="1">
    <source>
        <dbReference type="ARBA" id="ARBA00007150"/>
    </source>
</evidence>
<feature type="transmembrane region" description="Helical" evidence="7">
    <location>
        <begin position="13"/>
        <end position="31"/>
    </location>
</feature>
<keyword evidence="6 7" id="KW-0472">Membrane</keyword>
<gene>
    <name evidence="7" type="primary">lgt</name>
    <name evidence="8" type="ORF">A2165_01620</name>
</gene>
<sequence>MIPPQISIGPLTFHFYGAIISLSIFLGWLLAQKRAGLYKIPKRLFEDPILIIPLILAIIGARIYHVVDYWDYYKNNLDQVFVIWNGGLGIFGALIGAFLGFWIIAKFKKIDIWKILDLVAPSLLLGQAVGRIANYINQEGFGPPTNKPWGIFISPEHRPVEFLNFSQFHPTFFYEAIIDSIFLIILLFLSKKLKIKGQTFTLYLIFYSIGRFIVEFWRIDTATIGTIKVAQILSVIIFIIGLLVFTKLKARKNI</sequence>
<comment type="subcellular location">
    <subcellularLocation>
        <location evidence="7">Cell membrane</location>
        <topology evidence="7">Multi-pass membrane protein</topology>
    </subcellularLocation>
</comment>
<feature type="binding site" evidence="7">
    <location>
        <position position="131"/>
    </location>
    <ligand>
        <name>a 1,2-diacyl-sn-glycero-3-phospho-(1'-sn-glycerol)</name>
        <dbReference type="ChEBI" id="CHEBI:64716"/>
    </ligand>
</feature>
<evidence type="ECO:0000313" key="8">
    <source>
        <dbReference type="EMBL" id="OGD84653.1"/>
    </source>
</evidence>
<name>A0A1F5FYF4_9BACT</name>
<dbReference type="AlphaFoldDB" id="A0A1F5FYF4"/>
<dbReference type="GO" id="GO:0008961">
    <property type="term" value="F:phosphatidylglycerol-prolipoprotein diacylglyceryl transferase activity"/>
    <property type="evidence" value="ECO:0007669"/>
    <property type="project" value="UniProtKB-UniRule"/>
</dbReference>
<evidence type="ECO:0000256" key="7">
    <source>
        <dbReference type="HAMAP-Rule" id="MF_01147"/>
    </source>
</evidence>
<dbReference type="PROSITE" id="PS01311">
    <property type="entry name" value="LGT"/>
    <property type="match status" value="1"/>
</dbReference>
<comment type="function">
    <text evidence="7">Catalyzes the transfer of the diacylglyceryl group from phosphatidylglycerol to the sulfhydryl group of the N-terminal cysteine of a prolipoprotein, the first step in the formation of mature lipoproteins.</text>
</comment>